<dbReference type="STRING" id="760192.Halhy_2299"/>
<accession>F4KU81</accession>
<dbReference type="Gene3D" id="2.60.40.790">
    <property type="match status" value="1"/>
</dbReference>
<dbReference type="PANTHER" id="PTHR11527">
    <property type="entry name" value="HEAT-SHOCK PROTEIN 20 FAMILY MEMBER"/>
    <property type="match status" value="1"/>
</dbReference>
<dbReference type="SUPFAM" id="SSF49764">
    <property type="entry name" value="HSP20-like chaperones"/>
    <property type="match status" value="1"/>
</dbReference>
<feature type="domain" description="SHSP" evidence="3">
    <location>
        <begin position="30"/>
        <end position="143"/>
    </location>
</feature>
<dbReference type="Proteomes" id="UP000008461">
    <property type="component" value="Chromosome"/>
</dbReference>
<comment type="similarity">
    <text evidence="1 2">Belongs to the small heat shock protein (HSP20) family.</text>
</comment>
<dbReference type="OrthoDB" id="9814487at2"/>
<dbReference type="Pfam" id="PF00011">
    <property type="entry name" value="HSP20"/>
    <property type="match status" value="1"/>
</dbReference>
<dbReference type="InterPro" id="IPR031107">
    <property type="entry name" value="Small_HSP"/>
</dbReference>
<organism evidence="4 5">
    <name type="scientific">Haliscomenobacter hydrossis (strain ATCC 27775 / DSM 1100 / LMG 10767 / O)</name>
    <dbReference type="NCBI Taxonomy" id="760192"/>
    <lineage>
        <taxon>Bacteria</taxon>
        <taxon>Pseudomonadati</taxon>
        <taxon>Bacteroidota</taxon>
        <taxon>Saprospiria</taxon>
        <taxon>Saprospirales</taxon>
        <taxon>Haliscomenobacteraceae</taxon>
        <taxon>Haliscomenobacter</taxon>
    </lineage>
</organism>
<dbReference type="CDD" id="cd06464">
    <property type="entry name" value="ACD_sHsps-like"/>
    <property type="match status" value="1"/>
</dbReference>
<dbReference type="KEGG" id="hhy:Halhy_2299"/>
<keyword evidence="4" id="KW-0346">Stress response</keyword>
<protein>
    <submittedName>
        <fullName evidence="4">Heat shock protein Hsp20</fullName>
    </submittedName>
</protein>
<evidence type="ECO:0000256" key="1">
    <source>
        <dbReference type="PROSITE-ProRule" id="PRU00285"/>
    </source>
</evidence>
<dbReference type="InterPro" id="IPR008978">
    <property type="entry name" value="HSP20-like_chaperone"/>
</dbReference>
<keyword evidence="5" id="KW-1185">Reference proteome</keyword>
<sequence length="143" mass="16342">MSIVRWNPMVAPTFRSLVEDFFGDSDFLNFKDKNFVPAVNIKEMEGEFEVELAVPGMTKEDIKVEVLDGILTISAEKNDKKEEKTKKYTRREFSYNKFSRSFTLPEHVDPEAIKANYVDGVLHLALPKMVKTALPEAKKILIG</sequence>
<reference evidence="4 5" key="1">
    <citation type="journal article" date="2011" name="Stand. Genomic Sci.">
        <title>Complete genome sequence of Haliscomenobacter hydrossis type strain (O).</title>
        <authorList>
            <consortium name="US DOE Joint Genome Institute (JGI-PGF)"/>
            <person name="Daligault H."/>
            <person name="Lapidus A."/>
            <person name="Zeytun A."/>
            <person name="Nolan M."/>
            <person name="Lucas S."/>
            <person name="Del Rio T.G."/>
            <person name="Tice H."/>
            <person name="Cheng J.F."/>
            <person name="Tapia R."/>
            <person name="Han C."/>
            <person name="Goodwin L."/>
            <person name="Pitluck S."/>
            <person name="Liolios K."/>
            <person name="Pagani I."/>
            <person name="Ivanova N."/>
            <person name="Huntemann M."/>
            <person name="Mavromatis K."/>
            <person name="Mikhailova N."/>
            <person name="Pati A."/>
            <person name="Chen A."/>
            <person name="Palaniappan K."/>
            <person name="Land M."/>
            <person name="Hauser L."/>
            <person name="Brambilla E.M."/>
            <person name="Rohde M."/>
            <person name="Verbarg S."/>
            <person name="Goker M."/>
            <person name="Bristow J."/>
            <person name="Eisen J.A."/>
            <person name="Markowitz V."/>
            <person name="Hugenholtz P."/>
            <person name="Kyrpides N.C."/>
            <person name="Klenk H.P."/>
            <person name="Woyke T."/>
        </authorList>
    </citation>
    <scope>NUCLEOTIDE SEQUENCE [LARGE SCALE GENOMIC DNA]</scope>
    <source>
        <strain evidence="5">ATCC 27775 / DSM 1100 / LMG 10767 / O</strain>
    </source>
</reference>
<evidence type="ECO:0000313" key="4">
    <source>
        <dbReference type="EMBL" id="AEE50178.1"/>
    </source>
</evidence>
<dbReference type="HOGENOM" id="CLU_046737_8_4_10"/>
<dbReference type="RefSeq" id="WP_013764728.1">
    <property type="nucleotide sequence ID" value="NC_015510.1"/>
</dbReference>
<dbReference type="EMBL" id="CP002691">
    <property type="protein sequence ID" value="AEE50178.1"/>
    <property type="molecule type" value="Genomic_DNA"/>
</dbReference>
<dbReference type="eggNOG" id="COG0071">
    <property type="taxonomic scope" value="Bacteria"/>
</dbReference>
<name>F4KU81_HALH1</name>
<dbReference type="InterPro" id="IPR002068">
    <property type="entry name" value="A-crystallin/Hsp20_dom"/>
</dbReference>
<dbReference type="PROSITE" id="PS01031">
    <property type="entry name" value="SHSP"/>
    <property type="match status" value="1"/>
</dbReference>
<proteinExistence type="inferred from homology"/>
<dbReference type="AlphaFoldDB" id="F4KU81"/>
<evidence type="ECO:0000313" key="5">
    <source>
        <dbReference type="Proteomes" id="UP000008461"/>
    </source>
</evidence>
<evidence type="ECO:0000259" key="3">
    <source>
        <dbReference type="PROSITE" id="PS01031"/>
    </source>
</evidence>
<evidence type="ECO:0000256" key="2">
    <source>
        <dbReference type="RuleBase" id="RU003616"/>
    </source>
</evidence>
<gene>
    <name evidence="4" type="ordered locus">Halhy_2299</name>
</gene>
<reference key="2">
    <citation type="submission" date="2011-04" db="EMBL/GenBank/DDBJ databases">
        <title>Complete sequence of chromosome of Haliscomenobacter hydrossis DSM 1100.</title>
        <authorList>
            <consortium name="US DOE Joint Genome Institute (JGI-PGF)"/>
            <person name="Lucas S."/>
            <person name="Han J."/>
            <person name="Lapidus A."/>
            <person name="Bruce D."/>
            <person name="Goodwin L."/>
            <person name="Pitluck S."/>
            <person name="Peters L."/>
            <person name="Kyrpides N."/>
            <person name="Mavromatis K."/>
            <person name="Ivanova N."/>
            <person name="Ovchinnikova G."/>
            <person name="Pagani I."/>
            <person name="Daligault H."/>
            <person name="Detter J.C."/>
            <person name="Han C."/>
            <person name="Land M."/>
            <person name="Hauser L."/>
            <person name="Markowitz V."/>
            <person name="Cheng J.-F."/>
            <person name="Hugenholtz P."/>
            <person name="Woyke T."/>
            <person name="Wu D."/>
            <person name="Verbarg S."/>
            <person name="Frueling A."/>
            <person name="Brambilla E."/>
            <person name="Klenk H.-P."/>
            <person name="Eisen J.A."/>
        </authorList>
    </citation>
    <scope>NUCLEOTIDE SEQUENCE</scope>
    <source>
        <strain>DSM 1100</strain>
    </source>
</reference>